<dbReference type="GO" id="GO:0000329">
    <property type="term" value="C:fungal-type vacuole membrane"/>
    <property type="evidence" value="ECO:0007669"/>
    <property type="project" value="EnsemblFungi"/>
</dbReference>
<dbReference type="STRING" id="1531966.A0A0A1SQ17"/>
<dbReference type="GO" id="GO:0006644">
    <property type="term" value="P:phospholipid metabolic process"/>
    <property type="evidence" value="ECO:0007669"/>
    <property type="project" value="EnsemblFungi"/>
</dbReference>
<feature type="transmembrane region" description="Helical" evidence="7">
    <location>
        <begin position="200"/>
        <end position="221"/>
    </location>
</feature>
<dbReference type="Gene3D" id="1.20.144.10">
    <property type="entry name" value="Phosphatidic acid phosphatase type 2/haloperoxidase"/>
    <property type="match status" value="1"/>
</dbReference>
<dbReference type="EMBL" id="CDHN01000001">
    <property type="protein sequence ID" value="CEJ80081.1"/>
    <property type="molecule type" value="Genomic_DNA"/>
</dbReference>
<feature type="domain" description="Phosphatidic acid phosphatase type 2/haloperoxidase" evidence="8">
    <location>
        <begin position="102"/>
        <end position="246"/>
    </location>
</feature>
<name>A0A0A1SQ17_9HYPO</name>
<dbReference type="Proteomes" id="UP000039046">
    <property type="component" value="Unassembled WGS sequence"/>
</dbReference>
<proteinExistence type="inferred from homology"/>
<dbReference type="GO" id="GO:0042802">
    <property type="term" value="F:identical protein binding"/>
    <property type="evidence" value="ECO:0007669"/>
    <property type="project" value="EnsemblFungi"/>
</dbReference>
<dbReference type="CDD" id="cd03390">
    <property type="entry name" value="PAP2_containing_1_like"/>
    <property type="match status" value="1"/>
</dbReference>
<evidence type="ECO:0000256" key="2">
    <source>
        <dbReference type="ARBA" id="ARBA00008816"/>
    </source>
</evidence>
<feature type="compositionally biased region" description="Basic and acidic residues" evidence="6">
    <location>
        <begin position="286"/>
        <end position="296"/>
    </location>
</feature>
<evidence type="ECO:0000256" key="6">
    <source>
        <dbReference type="SAM" id="MobiDB-lite"/>
    </source>
</evidence>
<comment type="similarity">
    <text evidence="2">Belongs to the PA-phosphatase related phosphoesterase family.</text>
</comment>
<dbReference type="SUPFAM" id="SSF48317">
    <property type="entry name" value="Acid phosphatase/Vanadium-dependent haloperoxidase"/>
    <property type="match status" value="1"/>
</dbReference>
<dbReference type="PANTHER" id="PTHR10165">
    <property type="entry name" value="LIPID PHOSPHATE PHOSPHATASE"/>
    <property type="match status" value="1"/>
</dbReference>
<feature type="transmembrane region" description="Helical" evidence="7">
    <location>
        <begin position="66"/>
        <end position="89"/>
    </location>
</feature>
<feature type="transmembrane region" description="Helical" evidence="7">
    <location>
        <begin position="25"/>
        <end position="45"/>
    </location>
</feature>
<organism evidence="9 10">
    <name type="scientific">[Torrubiella] hemipterigena</name>
    <dbReference type="NCBI Taxonomy" id="1531966"/>
    <lineage>
        <taxon>Eukaryota</taxon>
        <taxon>Fungi</taxon>
        <taxon>Dikarya</taxon>
        <taxon>Ascomycota</taxon>
        <taxon>Pezizomycotina</taxon>
        <taxon>Sordariomycetes</taxon>
        <taxon>Hypocreomycetidae</taxon>
        <taxon>Hypocreales</taxon>
        <taxon>Clavicipitaceae</taxon>
        <taxon>Clavicipitaceae incertae sedis</taxon>
        <taxon>'Torrubiella' clade</taxon>
    </lineage>
</organism>
<protein>
    <recommendedName>
        <fullName evidence="8">Phosphatidic acid phosphatase type 2/haloperoxidase domain-containing protein</fullName>
    </recommendedName>
</protein>
<keyword evidence="3 7" id="KW-0812">Transmembrane</keyword>
<evidence type="ECO:0000256" key="4">
    <source>
        <dbReference type="ARBA" id="ARBA00022989"/>
    </source>
</evidence>
<evidence type="ECO:0000256" key="1">
    <source>
        <dbReference type="ARBA" id="ARBA00004141"/>
    </source>
</evidence>
<dbReference type="FunFam" id="1.20.144.10:FF:000017">
    <property type="entry name" value="Diacylglycerol pyrophosphate phosphatase 1"/>
    <property type="match status" value="1"/>
</dbReference>
<dbReference type="InterPro" id="IPR043216">
    <property type="entry name" value="PAP-like"/>
</dbReference>
<evidence type="ECO:0000313" key="9">
    <source>
        <dbReference type="EMBL" id="CEJ80081.1"/>
    </source>
</evidence>
<dbReference type="GO" id="GO:0000810">
    <property type="term" value="F:diacylglycerol diphosphate phosphatase activity"/>
    <property type="evidence" value="ECO:0007669"/>
    <property type="project" value="EnsemblFungi"/>
</dbReference>
<dbReference type="GO" id="GO:0045121">
    <property type="term" value="C:membrane raft"/>
    <property type="evidence" value="ECO:0007669"/>
    <property type="project" value="EnsemblFungi"/>
</dbReference>
<dbReference type="OrthoDB" id="10030083at2759"/>
<dbReference type="GO" id="GO:0008195">
    <property type="term" value="F:phosphatidate phosphatase activity"/>
    <property type="evidence" value="ECO:0007669"/>
    <property type="project" value="EnsemblFungi"/>
</dbReference>
<evidence type="ECO:0000313" key="10">
    <source>
        <dbReference type="Proteomes" id="UP000039046"/>
    </source>
</evidence>
<dbReference type="GO" id="GO:0046839">
    <property type="term" value="P:phospholipid dephosphorylation"/>
    <property type="evidence" value="ECO:0007669"/>
    <property type="project" value="TreeGrafter"/>
</dbReference>
<dbReference type="Pfam" id="PF01569">
    <property type="entry name" value="PAP2"/>
    <property type="match status" value="1"/>
</dbReference>
<keyword evidence="5 7" id="KW-0472">Membrane</keyword>
<dbReference type="InterPro" id="IPR000326">
    <property type="entry name" value="PAP2/HPO"/>
</dbReference>
<sequence>MAGMSRASLPNPLARIWVTSNAPDYVGLIALVVGWVMLGLFVTPFHRMFYVNDLRISFPHAEHERVSVTMNFVYSLFIPLGALIAYNMVCRSSLARHEATCLPFLISITMACFVTDIIKNAVGRPRPDLLARCKPAKSAQENTLVTIAVCTAPSSRSLEDGFRSFPSGHSSFAFAGLGFTALFLAGQLQVFNYAGSSRNLLRFFVCMVPAIGALLIAISRCEDYRHDVYDVCVGSIIGMTAAYWSYRRYWPKLSSASCSEPQPLPGSEASGGWQRVDDEEQGSRNVEMDRMRSDLA</sequence>
<dbReference type="HOGENOM" id="CLU_021458_6_1_1"/>
<reference evidence="9 10" key="1">
    <citation type="journal article" date="2015" name="Genome Announc.">
        <title>Draft Genome Sequence and Gene Annotation of the Entomopathogenic Fungus Verticillium hemipterigenum.</title>
        <authorList>
            <person name="Horn F."/>
            <person name="Habel A."/>
            <person name="Scharf D.H."/>
            <person name="Dworschak J."/>
            <person name="Brakhage A.A."/>
            <person name="Guthke R."/>
            <person name="Hertweck C."/>
            <person name="Linde J."/>
        </authorList>
    </citation>
    <scope>NUCLEOTIDE SEQUENCE [LARGE SCALE GENOMIC DNA]</scope>
</reference>
<evidence type="ECO:0000256" key="7">
    <source>
        <dbReference type="SAM" id="Phobius"/>
    </source>
</evidence>
<dbReference type="InterPro" id="IPR036938">
    <property type="entry name" value="PAP2/HPO_sf"/>
</dbReference>
<evidence type="ECO:0000259" key="8">
    <source>
        <dbReference type="SMART" id="SM00014"/>
    </source>
</evidence>
<gene>
    <name evidence="9" type="ORF">VHEMI00286</name>
</gene>
<feature type="region of interest" description="Disordered" evidence="6">
    <location>
        <begin position="255"/>
        <end position="296"/>
    </location>
</feature>
<dbReference type="AlphaFoldDB" id="A0A0A1SQ17"/>
<feature type="transmembrane region" description="Helical" evidence="7">
    <location>
        <begin position="228"/>
        <end position="246"/>
    </location>
</feature>
<dbReference type="SMART" id="SM00014">
    <property type="entry name" value="acidPPc"/>
    <property type="match status" value="1"/>
</dbReference>
<comment type="subcellular location">
    <subcellularLocation>
        <location evidence="1">Membrane</location>
        <topology evidence="1">Multi-pass membrane protein</topology>
    </subcellularLocation>
</comment>
<dbReference type="PANTHER" id="PTHR10165:SF35">
    <property type="entry name" value="RE23632P"/>
    <property type="match status" value="1"/>
</dbReference>
<evidence type="ECO:0000256" key="3">
    <source>
        <dbReference type="ARBA" id="ARBA00022692"/>
    </source>
</evidence>
<feature type="transmembrane region" description="Helical" evidence="7">
    <location>
        <begin position="172"/>
        <end position="194"/>
    </location>
</feature>
<feature type="transmembrane region" description="Helical" evidence="7">
    <location>
        <begin position="101"/>
        <end position="122"/>
    </location>
</feature>
<keyword evidence="4 7" id="KW-1133">Transmembrane helix</keyword>
<evidence type="ECO:0000256" key="5">
    <source>
        <dbReference type="ARBA" id="ARBA00023136"/>
    </source>
</evidence>
<keyword evidence="10" id="KW-1185">Reference proteome</keyword>
<accession>A0A0A1SQ17</accession>